<proteinExistence type="predicted"/>
<comment type="caution">
    <text evidence="1">The sequence shown here is derived from an EMBL/GenBank/DDBJ whole genome shotgun (WGS) entry which is preliminary data.</text>
</comment>
<evidence type="ECO:0000313" key="2">
    <source>
        <dbReference type="Proteomes" id="UP001177260"/>
    </source>
</evidence>
<organism evidence="1 2">
    <name type="scientific">Aspergillus melleus</name>
    <dbReference type="NCBI Taxonomy" id="138277"/>
    <lineage>
        <taxon>Eukaryota</taxon>
        <taxon>Fungi</taxon>
        <taxon>Dikarya</taxon>
        <taxon>Ascomycota</taxon>
        <taxon>Pezizomycotina</taxon>
        <taxon>Eurotiomycetes</taxon>
        <taxon>Eurotiomycetidae</taxon>
        <taxon>Eurotiales</taxon>
        <taxon>Aspergillaceae</taxon>
        <taxon>Aspergillus</taxon>
        <taxon>Aspergillus subgen. Circumdati</taxon>
    </lineage>
</organism>
<name>A0ACC3B6R3_9EURO</name>
<keyword evidence="2" id="KW-1185">Reference proteome</keyword>
<protein>
    <submittedName>
        <fullName evidence="1">Protein SLG1</fullName>
    </submittedName>
</protein>
<dbReference type="Proteomes" id="UP001177260">
    <property type="component" value="Unassembled WGS sequence"/>
</dbReference>
<evidence type="ECO:0000313" key="1">
    <source>
        <dbReference type="EMBL" id="KAK1145979.1"/>
    </source>
</evidence>
<gene>
    <name evidence="1" type="primary">wsc1_2</name>
    <name evidence="1" type="ORF">N8T08_003627</name>
</gene>
<sequence>MKLRAAAISLILAGSVQAYEYQQEACYRRLGDDMRADNTFTFQTPYLCMKRCGNLGLNYAALRGVECFCGSEKPFEKYEISLDNCDTPCAGWEKEICGGYKAWSLYSLNSDLHASSSTTAPSSTEITSNSTSGAQSTAASESDAVTTSSARMSNSASMSLSPAESTKIMFSASSQAALTASTTPSSYSPSVLGSGSLTAVTPTSSTSGANRRYSFLF</sequence>
<accession>A0ACC3B6R3</accession>
<reference evidence="1 2" key="1">
    <citation type="journal article" date="2023" name="ACS Omega">
        <title>Identification of the Neoaspergillic Acid Biosynthesis Gene Cluster by Establishing an In Vitro CRISPR-Ribonucleoprotein Genetic System in Aspergillus melleus.</title>
        <authorList>
            <person name="Yuan B."/>
            <person name="Grau M.F."/>
            <person name="Murata R.M."/>
            <person name="Torok T."/>
            <person name="Venkateswaran K."/>
            <person name="Stajich J.E."/>
            <person name="Wang C.C.C."/>
        </authorList>
    </citation>
    <scope>NUCLEOTIDE SEQUENCE [LARGE SCALE GENOMIC DNA]</scope>
    <source>
        <strain evidence="1 2">IMV 1140</strain>
    </source>
</reference>
<dbReference type="EMBL" id="JAOPJF010000020">
    <property type="protein sequence ID" value="KAK1145979.1"/>
    <property type="molecule type" value="Genomic_DNA"/>
</dbReference>